<dbReference type="PANTHER" id="PTHR30353:SF0">
    <property type="entry name" value="TRANSMEMBRANE PROTEIN"/>
    <property type="match status" value="1"/>
</dbReference>
<keyword evidence="6 7" id="KW-0472">Membrane</keyword>
<name>U5QHJ8_GLOK1</name>
<evidence type="ECO:0000313" key="10">
    <source>
        <dbReference type="Proteomes" id="UP000017396"/>
    </source>
</evidence>
<protein>
    <recommendedName>
        <fullName evidence="8">VTT domain-containing protein</fullName>
    </recommendedName>
</protein>
<feature type="transmembrane region" description="Helical" evidence="7">
    <location>
        <begin position="148"/>
        <end position="169"/>
    </location>
</feature>
<dbReference type="EMBL" id="CP003587">
    <property type="protein sequence ID" value="AGY58396.1"/>
    <property type="molecule type" value="Genomic_DNA"/>
</dbReference>
<evidence type="ECO:0000313" key="9">
    <source>
        <dbReference type="EMBL" id="AGY58396.1"/>
    </source>
</evidence>
<evidence type="ECO:0000256" key="5">
    <source>
        <dbReference type="ARBA" id="ARBA00022989"/>
    </source>
</evidence>
<reference evidence="9 10" key="1">
    <citation type="journal article" date="2013" name="PLoS ONE">
        <title>Cultivation and Complete Genome Sequencing of Gloeobacter kilaueensis sp. nov., from a Lava Cave in Kilauea Caldera, Hawai'i.</title>
        <authorList>
            <person name="Saw J.H."/>
            <person name="Schatz M."/>
            <person name="Brown M.V."/>
            <person name="Kunkel D.D."/>
            <person name="Foster J.S."/>
            <person name="Shick H."/>
            <person name="Christensen S."/>
            <person name="Hou S."/>
            <person name="Wan X."/>
            <person name="Donachie S.P."/>
        </authorList>
    </citation>
    <scope>NUCLEOTIDE SEQUENCE [LARGE SCALE GENOMIC DNA]</scope>
    <source>
        <strain evidence="10">JS</strain>
    </source>
</reference>
<feature type="transmembrane region" description="Helical" evidence="7">
    <location>
        <begin position="71"/>
        <end position="93"/>
    </location>
</feature>
<evidence type="ECO:0000256" key="3">
    <source>
        <dbReference type="ARBA" id="ARBA00022475"/>
    </source>
</evidence>
<dbReference type="AlphaFoldDB" id="U5QHJ8"/>
<dbReference type="PATRIC" id="fig|1183438.3.peg.2112"/>
<sequence>MEPVQDFFHYLSNFDALIRTGGYLALTAIIFAETGLLVGFFLPGDSLLVAAGVLIAASGLLNIWVLTGLLIAAAIGGNAVGYWIGSAAGPRLFRREQSLLFSKKSLLKAERFYLRHGGKTIVLARFVPIIRTFAPVVAGAAGMSFRTFMLYSVFGGIAWIGLLLPGSYFLGRLIPDLEKNIHLAVALVIVLSLLPPLIEYLKTRREPHTS</sequence>
<feature type="domain" description="VTT" evidence="8">
    <location>
        <begin position="42"/>
        <end position="163"/>
    </location>
</feature>
<dbReference type="HOGENOM" id="CLU_044208_6_1_3"/>
<comment type="subcellular location">
    <subcellularLocation>
        <location evidence="1 7">Cell membrane</location>
        <topology evidence="1 7">Multi-pass membrane protein</topology>
    </subcellularLocation>
</comment>
<organism evidence="9 10">
    <name type="scientific">Gloeobacter kilaueensis (strain ATCC BAA-2537 / CCAP 1431/1 / ULC 316 / JS1)</name>
    <dbReference type="NCBI Taxonomy" id="1183438"/>
    <lineage>
        <taxon>Bacteria</taxon>
        <taxon>Bacillati</taxon>
        <taxon>Cyanobacteriota</taxon>
        <taxon>Cyanophyceae</taxon>
        <taxon>Gloeobacterales</taxon>
        <taxon>Gloeobacteraceae</taxon>
        <taxon>Gloeobacter</taxon>
    </lineage>
</organism>
<keyword evidence="4 7" id="KW-0812">Transmembrane</keyword>
<dbReference type="Pfam" id="PF09335">
    <property type="entry name" value="VTT_dom"/>
    <property type="match status" value="1"/>
</dbReference>
<dbReference type="STRING" id="1183438.GKIL_2150"/>
<keyword evidence="5 7" id="KW-1133">Transmembrane helix</keyword>
<gene>
    <name evidence="9" type="ORF">GKIL_2150</name>
</gene>
<dbReference type="KEGG" id="glj:GKIL_2150"/>
<dbReference type="eggNOG" id="COG0586">
    <property type="taxonomic scope" value="Bacteria"/>
</dbReference>
<feature type="transmembrane region" description="Helical" evidence="7">
    <location>
        <begin position="181"/>
        <end position="201"/>
    </location>
</feature>
<evidence type="ECO:0000256" key="4">
    <source>
        <dbReference type="ARBA" id="ARBA00022692"/>
    </source>
</evidence>
<keyword evidence="10" id="KW-1185">Reference proteome</keyword>
<feature type="transmembrane region" description="Helical" evidence="7">
    <location>
        <begin position="20"/>
        <end position="42"/>
    </location>
</feature>
<evidence type="ECO:0000256" key="2">
    <source>
        <dbReference type="ARBA" id="ARBA00010792"/>
    </source>
</evidence>
<comment type="similarity">
    <text evidence="2 7">Belongs to the DedA family.</text>
</comment>
<accession>U5QHJ8</accession>
<dbReference type="InterPro" id="IPR032816">
    <property type="entry name" value="VTT_dom"/>
</dbReference>
<dbReference type="OrthoDB" id="9813426at2"/>
<proteinExistence type="inferred from homology"/>
<evidence type="ECO:0000256" key="6">
    <source>
        <dbReference type="ARBA" id="ARBA00023136"/>
    </source>
</evidence>
<dbReference type="RefSeq" id="WP_023173541.1">
    <property type="nucleotide sequence ID" value="NC_022600.1"/>
</dbReference>
<evidence type="ECO:0000256" key="7">
    <source>
        <dbReference type="RuleBase" id="RU367016"/>
    </source>
</evidence>
<evidence type="ECO:0000259" key="8">
    <source>
        <dbReference type="Pfam" id="PF09335"/>
    </source>
</evidence>
<dbReference type="Proteomes" id="UP000017396">
    <property type="component" value="Chromosome"/>
</dbReference>
<dbReference type="GO" id="GO:0005886">
    <property type="term" value="C:plasma membrane"/>
    <property type="evidence" value="ECO:0007669"/>
    <property type="project" value="UniProtKB-SubCell"/>
</dbReference>
<keyword evidence="3 7" id="KW-1003">Cell membrane</keyword>
<evidence type="ECO:0000256" key="1">
    <source>
        <dbReference type="ARBA" id="ARBA00004651"/>
    </source>
</evidence>
<dbReference type="PANTHER" id="PTHR30353">
    <property type="entry name" value="INNER MEMBRANE PROTEIN DEDA-RELATED"/>
    <property type="match status" value="1"/>
</dbReference>
<dbReference type="InterPro" id="IPR032818">
    <property type="entry name" value="DedA-like"/>
</dbReference>